<organism evidence="1 2">
    <name type="scientific">Methanococcus maripaludis</name>
    <name type="common">Methanococcus deltae</name>
    <dbReference type="NCBI Taxonomy" id="39152"/>
    <lineage>
        <taxon>Archaea</taxon>
        <taxon>Methanobacteriati</taxon>
        <taxon>Methanobacteriota</taxon>
        <taxon>Methanomada group</taxon>
        <taxon>Methanococci</taxon>
        <taxon>Methanococcales</taxon>
        <taxon>Methanococcaceae</taxon>
        <taxon>Methanococcus</taxon>
    </lineage>
</organism>
<comment type="caution">
    <text evidence="1">The sequence shown here is derived from an EMBL/GenBank/DDBJ whole genome shotgun (WGS) entry which is preliminary data.</text>
</comment>
<name>A0A7J9NV49_METMI</name>
<evidence type="ECO:0000313" key="1">
    <source>
        <dbReference type="EMBL" id="MBA2851548.1"/>
    </source>
</evidence>
<dbReference type="Proteomes" id="UP000564425">
    <property type="component" value="Unassembled WGS sequence"/>
</dbReference>
<protein>
    <submittedName>
        <fullName evidence="1">Uncharacterized protein</fullName>
    </submittedName>
</protein>
<reference evidence="1 2" key="1">
    <citation type="submission" date="2020-07" db="EMBL/GenBank/DDBJ databases">
        <title>Genomic Encyclopedia of Type Strains, Phase IV (KMG-V): Genome sequencing to study the core and pangenomes of soil and plant-associated prokaryotes.</title>
        <authorList>
            <person name="Whitman W."/>
        </authorList>
    </citation>
    <scope>NUCLEOTIDE SEQUENCE [LARGE SCALE GENOMIC DNA]</scope>
    <source>
        <strain evidence="1 2">A1</strain>
    </source>
</reference>
<accession>A0A7J9NV49</accession>
<proteinExistence type="predicted"/>
<evidence type="ECO:0000313" key="2">
    <source>
        <dbReference type="Proteomes" id="UP000564425"/>
    </source>
</evidence>
<dbReference type="AlphaFoldDB" id="A0A7J9NV49"/>
<dbReference type="EMBL" id="JACDUH010000002">
    <property type="protein sequence ID" value="MBA2851548.1"/>
    <property type="molecule type" value="Genomic_DNA"/>
</dbReference>
<sequence length="174" mass="19322">MFTGIGGTLQNYVTLTPEDLEGYFIYVPVDSESLVSEYLTKKNHDFISGPSVYAEFTEFVLRTINLKDWIILKKDLAINQMPTSCTNVRMGLTPTVMNVTAISEMSKIYGLEGTTYAPLKSFNQSLKVHIASDDVLGGKLDSLISLMSANNSKLDTMTSKLNTIIDKMPEFTEV</sequence>
<gene>
    <name evidence="1" type="ORF">HNP86_001701</name>
</gene>
<dbReference type="RefSeq" id="WP_181501340.1">
    <property type="nucleotide sequence ID" value="NZ_JACDUH010000002.1"/>
</dbReference>